<evidence type="ECO:0008006" key="3">
    <source>
        <dbReference type="Google" id="ProtNLM"/>
    </source>
</evidence>
<dbReference type="Proteomes" id="UP000051379">
    <property type="component" value="Unassembled WGS sequence"/>
</dbReference>
<keyword evidence="2" id="KW-1185">Reference proteome</keyword>
<organism evidence="1 2">
    <name type="scientific">Companilactobacillus futsaii JCM 17355</name>
    <dbReference type="NCBI Taxonomy" id="1423818"/>
    <lineage>
        <taxon>Bacteria</taxon>
        <taxon>Bacillati</taxon>
        <taxon>Bacillota</taxon>
        <taxon>Bacilli</taxon>
        <taxon>Lactobacillales</taxon>
        <taxon>Lactobacillaceae</taxon>
        <taxon>Companilactobacillus</taxon>
    </lineage>
</organism>
<dbReference type="EMBL" id="AZDO01000146">
    <property type="protein sequence ID" value="KRK90524.1"/>
    <property type="molecule type" value="Genomic_DNA"/>
</dbReference>
<evidence type="ECO:0000313" key="2">
    <source>
        <dbReference type="Proteomes" id="UP000051379"/>
    </source>
</evidence>
<evidence type="ECO:0000313" key="1">
    <source>
        <dbReference type="EMBL" id="KRK90524.1"/>
    </source>
</evidence>
<accession>A0ABR5P3A7</accession>
<dbReference type="InterPro" id="IPR009660">
    <property type="entry name" value="Phage_A500_Gp15"/>
</dbReference>
<dbReference type="Pfam" id="PF06854">
    <property type="entry name" value="Phage_Gp15"/>
    <property type="match status" value="1"/>
</dbReference>
<dbReference type="RefSeq" id="WP_187323371.1">
    <property type="nucleotide sequence ID" value="NZ_AZDO01000146.1"/>
</dbReference>
<reference evidence="1 2" key="1">
    <citation type="journal article" date="2015" name="Genome Announc.">
        <title>Expanding the biotechnology potential of lactobacilli through comparative genomics of 213 strains and associated genera.</title>
        <authorList>
            <person name="Sun Z."/>
            <person name="Harris H.M."/>
            <person name="McCann A."/>
            <person name="Guo C."/>
            <person name="Argimon S."/>
            <person name="Zhang W."/>
            <person name="Yang X."/>
            <person name="Jeffery I.B."/>
            <person name="Cooney J.C."/>
            <person name="Kagawa T.F."/>
            <person name="Liu W."/>
            <person name="Song Y."/>
            <person name="Salvetti E."/>
            <person name="Wrobel A."/>
            <person name="Rasinkangas P."/>
            <person name="Parkhill J."/>
            <person name="Rea M.C."/>
            <person name="O'Sullivan O."/>
            <person name="Ritari J."/>
            <person name="Douillard F.P."/>
            <person name="Paul Ross R."/>
            <person name="Yang R."/>
            <person name="Briner A.E."/>
            <person name="Felis G.E."/>
            <person name="de Vos W.M."/>
            <person name="Barrangou R."/>
            <person name="Klaenhammer T.R."/>
            <person name="Caufield P.W."/>
            <person name="Cui Y."/>
            <person name="Zhang H."/>
            <person name="O'Toole P.W."/>
        </authorList>
    </citation>
    <scope>NUCLEOTIDE SEQUENCE [LARGE SCALE GENOMIC DNA]</scope>
    <source>
        <strain evidence="1 2">JCM 17355</strain>
    </source>
</reference>
<protein>
    <recommendedName>
        <fullName evidence="3">Bacteriophage Gp15 protein</fullName>
    </recommendedName>
</protein>
<comment type="caution">
    <text evidence="1">The sequence shown here is derived from an EMBL/GenBank/DDBJ whole genome shotgun (WGS) entry which is preliminary data.</text>
</comment>
<gene>
    <name evidence="1" type="ORF">FC88_GL001781</name>
</gene>
<proteinExistence type="predicted"/>
<name>A0ABR5P3A7_9LACO</name>
<sequence length="192" mass="22173">MKVNLSFNNVLKWYELLDKNDVALTKKLVIGWNIFLGADTLSFNDMEDYEVSADALKKITEYISQDPYQPESQIGIGNNQPNIEPTKWFSYQQDAEAIYASFLFDYGIDLIDSIDKMRWEKFRALFNNLSSKSPIMRIIDIRQANILDYQGQALADLTRAQEYYSLEDSSVDTLNQQVGDMFTMLKGMAEQK</sequence>